<dbReference type="GO" id="GO:0043565">
    <property type="term" value="F:sequence-specific DNA binding"/>
    <property type="evidence" value="ECO:0007669"/>
    <property type="project" value="TreeGrafter"/>
</dbReference>
<evidence type="ECO:0000256" key="3">
    <source>
        <dbReference type="ARBA" id="ARBA00023015"/>
    </source>
</evidence>
<dbReference type="GO" id="GO:0003700">
    <property type="term" value="F:DNA-binding transcription factor activity"/>
    <property type="evidence" value="ECO:0007669"/>
    <property type="project" value="UniProtKB-UniRule"/>
</dbReference>
<protein>
    <recommendedName>
        <fullName evidence="7">GAGA-binding transcriptional activator</fullName>
    </recommendedName>
</protein>
<comment type="function">
    <text evidence="7">Transcriptional regulator that specifically binds to GA-rich elements (GAGA-repeats) present in regulatory sequences of genes involved in developmental processes.</text>
</comment>
<keyword evidence="4 7" id="KW-0238">DNA-binding</keyword>
<sequence length="226" mass="24519">MASYSNRSLLIPESAAESPPSHLTWFYPEELFASPKSNSGSSDGTQLSHEPGSSVAPISAIPAPVEQPVKEESSNSKTSKARKATSNKAHSKALKPKQSKKMKKKTSSCPEAKREKKDLNVDFHQSDFDFSGVPSPVCSCTGVPRVCYKWGAGGWQSSCCTINISEYPLPMSSTRPGARVAGRKMSNGAYTKLLHKLAAEGCDLFCPVDLKDHWARHGTNKFVTIK</sequence>
<gene>
    <name evidence="9" type="ORF">LITE_LOCUS17654</name>
</gene>
<evidence type="ECO:0000256" key="2">
    <source>
        <dbReference type="ARBA" id="ARBA00007911"/>
    </source>
</evidence>
<feature type="region of interest" description="Disordered" evidence="8">
    <location>
        <begin position="1"/>
        <end position="20"/>
    </location>
</feature>
<name>A0AAV0K9E6_9ROSI</name>
<dbReference type="Pfam" id="PF06217">
    <property type="entry name" value="GAGA_bind"/>
    <property type="match status" value="1"/>
</dbReference>
<dbReference type="PANTHER" id="PTHR31421:SF6">
    <property type="entry name" value="PROTEIN BASIC PENTACYSTEINE7"/>
    <property type="match status" value="1"/>
</dbReference>
<keyword evidence="5 7" id="KW-0804">Transcription</keyword>
<dbReference type="GO" id="GO:0009723">
    <property type="term" value="P:response to ethylene"/>
    <property type="evidence" value="ECO:0007669"/>
    <property type="project" value="TreeGrafter"/>
</dbReference>
<evidence type="ECO:0000256" key="7">
    <source>
        <dbReference type="RuleBase" id="RU367160"/>
    </source>
</evidence>
<dbReference type="AlphaFoldDB" id="A0AAV0K9E6"/>
<comment type="similarity">
    <text evidence="2 7">Belongs to the BBR/BPC family.</text>
</comment>
<proteinExistence type="inferred from homology"/>
<dbReference type="InterPro" id="IPR010409">
    <property type="entry name" value="GAGA-bd_tscrpt_act"/>
</dbReference>
<evidence type="ECO:0000256" key="1">
    <source>
        <dbReference type="ARBA" id="ARBA00004123"/>
    </source>
</evidence>
<dbReference type="GO" id="GO:0005634">
    <property type="term" value="C:nucleus"/>
    <property type="evidence" value="ECO:0007669"/>
    <property type="project" value="UniProtKB-SubCell"/>
</dbReference>
<comment type="caution">
    <text evidence="9">The sequence shown here is derived from an EMBL/GenBank/DDBJ whole genome shotgun (WGS) entry which is preliminary data.</text>
</comment>
<feature type="compositionally biased region" description="Polar residues" evidence="8">
    <location>
        <begin position="35"/>
        <end position="48"/>
    </location>
</feature>
<evidence type="ECO:0000256" key="8">
    <source>
        <dbReference type="SAM" id="MobiDB-lite"/>
    </source>
</evidence>
<evidence type="ECO:0000256" key="5">
    <source>
        <dbReference type="ARBA" id="ARBA00023163"/>
    </source>
</evidence>
<dbReference type="EMBL" id="CAMGYJ010000005">
    <property type="protein sequence ID" value="CAI0418480.1"/>
    <property type="molecule type" value="Genomic_DNA"/>
</dbReference>
<evidence type="ECO:0000256" key="4">
    <source>
        <dbReference type="ARBA" id="ARBA00023125"/>
    </source>
</evidence>
<evidence type="ECO:0000313" key="9">
    <source>
        <dbReference type="EMBL" id="CAI0418480.1"/>
    </source>
</evidence>
<organism evidence="9 10">
    <name type="scientific">Linum tenue</name>
    <dbReference type="NCBI Taxonomy" id="586396"/>
    <lineage>
        <taxon>Eukaryota</taxon>
        <taxon>Viridiplantae</taxon>
        <taxon>Streptophyta</taxon>
        <taxon>Embryophyta</taxon>
        <taxon>Tracheophyta</taxon>
        <taxon>Spermatophyta</taxon>
        <taxon>Magnoliopsida</taxon>
        <taxon>eudicotyledons</taxon>
        <taxon>Gunneridae</taxon>
        <taxon>Pentapetalae</taxon>
        <taxon>rosids</taxon>
        <taxon>fabids</taxon>
        <taxon>Malpighiales</taxon>
        <taxon>Linaceae</taxon>
        <taxon>Linum</taxon>
    </lineage>
</organism>
<evidence type="ECO:0000256" key="6">
    <source>
        <dbReference type="ARBA" id="ARBA00023242"/>
    </source>
</evidence>
<comment type="subcellular location">
    <subcellularLocation>
        <location evidence="1 7">Nucleus</location>
    </subcellularLocation>
</comment>
<dbReference type="Proteomes" id="UP001154282">
    <property type="component" value="Unassembled WGS sequence"/>
</dbReference>
<evidence type="ECO:0000313" key="10">
    <source>
        <dbReference type="Proteomes" id="UP001154282"/>
    </source>
</evidence>
<accession>A0AAV0K9E6</accession>
<feature type="region of interest" description="Disordered" evidence="8">
    <location>
        <begin position="34"/>
        <end position="115"/>
    </location>
</feature>
<keyword evidence="3 7" id="KW-0805">Transcription regulation</keyword>
<feature type="compositionally biased region" description="Basic residues" evidence="8">
    <location>
        <begin position="79"/>
        <end position="106"/>
    </location>
</feature>
<reference evidence="9" key="1">
    <citation type="submission" date="2022-08" db="EMBL/GenBank/DDBJ databases">
        <authorList>
            <person name="Gutierrez-Valencia J."/>
        </authorList>
    </citation>
    <scope>NUCLEOTIDE SEQUENCE</scope>
</reference>
<dbReference type="SMART" id="SM01226">
    <property type="entry name" value="GAGA_bind"/>
    <property type="match status" value="1"/>
</dbReference>
<keyword evidence="10" id="KW-1185">Reference proteome</keyword>
<dbReference type="PANTHER" id="PTHR31421">
    <property type="entry name" value="PROTEIN BASIC PENTACYSTEINE3"/>
    <property type="match status" value="1"/>
</dbReference>
<keyword evidence="6 7" id="KW-0539">Nucleus</keyword>